<evidence type="ECO:0000313" key="2">
    <source>
        <dbReference type="EMBL" id="QDU38064.1"/>
    </source>
</evidence>
<dbReference type="InterPro" id="IPR008930">
    <property type="entry name" value="Terpenoid_cyclase/PrenylTrfase"/>
</dbReference>
<dbReference type="Proteomes" id="UP000320496">
    <property type="component" value="Chromosome"/>
</dbReference>
<dbReference type="AlphaFoldDB" id="A0A517Z6G0"/>
<dbReference type="KEGG" id="mri:Mal4_23840"/>
<accession>A0A517Z6G0</accession>
<dbReference type="CDD" id="cd00688">
    <property type="entry name" value="ISOPREN_C2_like"/>
    <property type="match status" value="1"/>
</dbReference>
<organism evidence="2 3">
    <name type="scientific">Maioricimonas rarisocia</name>
    <dbReference type="NCBI Taxonomy" id="2528026"/>
    <lineage>
        <taxon>Bacteria</taxon>
        <taxon>Pseudomonadati</taxon>
        <taxon>Planctomycetota</taxon>
        <taxon>Planctomycetia</taxon>
        <taxon>Planctomycetales</taxon>
        <taxon>Planctomycetaceae</taxon>
        <taxon>Maioricimonas</taxon>
    </lineage>
</organism>
<protein>
    <recommendedName>
        <fullName evidence="4">Prenyltransferase and squalene oxidase repeat protein</fullName>
    </recommendedName>
</protein>
<evidence type="ECO:0000313" key="3">
    <source>
        <dbReference type="Proteomes" id="UP000320496"/>
    </source>
</evidence>
<reference evidence="2 3" key="1">
    <citation type="submission" date="2019-02" db="EMBL/GenBank/DDBJ databases">
        <title>Deep-cultivation of Planctomycetes and their phenomic and genomic characterization uncovers novel biology.</title>
        <authorList>
            <person name="Wiegand S."/>
            <person name="Jogler M."/>
            <person name="Boedeker C."/>
            <person name="Pinto D."/>
            <person name="Vollmers J."/>
            <person name="Rivas-Marin E."/>
            <person name="Kohn T."/>
            <person name="Peeters S.H."/>
            <person name="Heuer A."/>
            <person name="Rast P."/>
            <person name="Oberbeckmann S."/>
            <person name="Bunk B."/>
            <person name="Jeske O."/>
            <person name="Meyerdierks A."/>
            <person name="Storesund J.E."/>
            <person name="Kallscheuer N."/>
            <person name="Luecker S."/>
            <person name="Lage O.M."/>
            <person name="Pohl T."/>
            <person name="Merkel B.J."/>
            <person name="Hornburger P."/>
            <person name="Mueller R.-W."/>
            <person name="Bruemmer F."/>
            <person name="Labrenz M."/>
            <person name="Spormann A.M."/>
            <person name="Op den Camp H."/>
            <person name="Overmann J."/>
            <person name="Amann R."/>
            <person name="Jetten M.S.M."/>
            <person name="Mascher T."/>
            <person name="Medema M.H."/>
            <person name="Devos D.P."/>
            <person name="Kaster A.-K."/>
            <person name="Ovreas L."/>
            <person name="Rohde M."/>
            <person name="Galperin M.Y."/>
            <person name="Jogler C."/>
        </authorList>
    </citation>
    <scope>NUCLEOTIDE SEQUENCE [LARGE SCALE GENOMIC DNA]</scope>
    <source>
        <strain evidence="2 3">Mal4</strain>
    </source>
</reference>
<dbReference type="EMBL" id="CP036275">
    <property type="protein sequence ID" value="QDU38064.1"/>
    <property type="molecule type" value="Genomic_DNA"/>
</dbReference>
<keyword evidence="1" id="KW-0732">Signal</keyword>
<feature type="chain" id="PRO_5021922979" description="Prenyltransferase and squalene oxidase repeat protein" evidence="1">
    <location>
        <begin position="23"/>
        <end position="395"/>
    </location>
</feature>
<keyword evidence="3" id="KW-1185">Reference proteome</keyword>
<feature type="signal peptide" evidence="1">
    <location>
        <begin position="1"/>
        <end position="22"/>
    </location>
</feature>
<dbReference type="SUPFAM" id="SSF48239">
    <property type="entry name" value="Terpenoid cyclases/Protein prenyltransferases"/>
    <property type="match status" value="1"/>
</dbReference>
<evidence type="ECO:0000256" key="1">
    <source>
        <dbReference type="SAM" id="SignalP"/>
    </source>
</evidence>
<dbReference type="Gene3D" id="1.50.10.20">
    <property type="match status" value="1"/>
</dbReference>
<proteinExistence type="predicted"/>
<gene>
    <name evidence="2" type="ORF">Mal4_23840</name>
</gene>
<sequence length="395" mass="43725" precursor="true">MISNRLWPLRVCAAITATLLLARLEPACSQEAPASVIAESSNLSSALPPGEWSRVEATVDHGLEWLASQQAEDGRFPSTEAAQPAVTSLAIMAFLSRGHVPDQGRYGRQISAAIDFVLSTQRRRGYFSLMPVAPPQQHLNPAQTAHYNHAIAGLMLGEVYGMTSGERSRQIESAIAKALIYHREVQTRQKSQEGDIGGWRYAYPESPNASSDMSVTGWALMFLRSARNAEFNIPRQYFDEGLDFVERCHEPDAAQQDKGVFRYRPLVSAPNENPQITLANTASAMLTLILGGRHNHPGVIDGVRWFRTNEYPRPWRTSYFYLGSYYSSQAMAQVGGDTWNHVFPQIAAAMLEEQQEDGSWPPGTGTEAKFGSVYSTSLAVLALTPAYQLLPIYQR</sequence>
<name>A0A517Z6G0_9PLAN</name>
<evidence type="ECO:0008006" key="4">
    <source>
        <dbReference type="Google" id="ProtNLM"/>
    </source>
</evidence>